<dbReference type="EMBL" id="SWJQ01000046">
    <property type="protein sequence ID" value="TRZ24588.1"/>
    <property type="molecule type" value="Genomic_DNA"/>
</dbReference>
<evidence type="ECO:0000313" key="2">
    <source>
        <dbReference type="EMBL" id="TRZ24588.1"/>
    </source>
</evidence>
<comment type="caution">
    <text evidence="2">The sequence shown here is derived from an EMBL/GenBank/DDBJ whole genome shotgun (WGS) entry which is preliminary data.</text>
</comment>
<feature type="non-terminal residue" evidence="2">
    <location>
        <position position="75"/>
    </location>
</feature>
<feature type="non-terminal residue" evidence="2">
    <location>
        <position position="1"/>
    </location>
</feature>
<accession>A0A8K1LT02</accession>
<sequence length="75" mass="7693">LVCRPRRELHSGRGMAGTKGEHSRALSGSVSPPWGTGLCPRPGAARPGPERVCVPALGQHGRALSGSVSPPWGST</sequence>
<evidence type="ECO:0000313" key="3">
    <source>
        <dbReference type="Proteomes" id="UP000796761"/>
    </source>
</evidence>
<feature type="compositionally biased region" description="Basic and acidic residues" evidence="1">
    <location>
        <begin position="1"/>
        <end position="11"/>
    </location>
</feature>
<proteinExistence type="predicted"/>
<dbReference type="AlphaFoldDB" id="A0A8K1LT02"/>
<dbReference type="Proteomes" id="UP000796761">
    <property type="component" value="Unassembled WGS sequence"/>
</dbReference>
<keyword evidence="3" id="KW-1185">Reference proteome</keyword>
<name>A0A8K1LT02_9PASS</name>
<protein>
    <submittedName>
        <fullName evidence="2">Uncharacterized protein</fullName>
    </submittedName>
</protein>
<evidence type="ECO:0000256" key="1">
    <source>
        <dbReference type="SAM" id="MobiDB-lite"/>
    </source>
</evidence>
<feature type="region of interest" description="Disordered" evidence="1">
    <location>
        <begin position="1"/>
        <end position="36"/>
    </location>
</feature>
<gene>
    <name evidence="2" type="ORF">HGM15179_002535</name>
</gene>
<reference evidence="2" key="1">
    <citation type="submission" date="2019-04" db="EMBL/GenBank/DDBJ databases">
        <title>Genome assembly of Zosterops borbonicus 15179.</title>
        <authorList>
            <person name="Leroy T."/>
            <person name="Anselmetti Y."/>
            <person name="Tilak M.-K."/>
            <person name="Nabholz B."/>
        </authorList>
    </citation>
    <scope>NUCLEOTIDE SEQUENCE</scope>
    <source>
        <strain evidence="2">HGM_15179</strain>
        <tissue evidence="2">Muscle</tissue>
    </source>
</reference>
<organism evidence="2 3">
    <name type="scientific">Zosterops borbonicus</name>
    <dbReference type="NCBI Taxonomy" id="364589"/>
    <lineage>
        <taxon>Eukaryota</taxon>
        <taxon>Metazoa</taxon>
        <taxon>Chordata</taxon>
        <taxon>Craniata</taxon>
        <taxon>Vertebrata</taxon>
        <taxon>Euteleostomi</taxon>
        <taxon>Archelosauria</taxon>
        <taxon>Archosauria</taxon>
        <taxon>Dinosauria</taxon>
        <taxon>Saurischia</taxon>
        <taxon>Theropoda</taxon>
        <taxon>Coelurosauria</taxon>
        <taxon>Aves</taxon>
        <taxon>Neognathae</taxon>
        <taxon>Neoaves</taxon>
        <taxon>Telluraves</taxon>
        <taxon>Australaves</taxon>
        <taxon>Passeriformes</taxon>
        <taxon>Sylvioidea</taxon>
        <taxon>Zosteropidae</taxon>
        <taxon>Zosterops</taxon>
    </lineage>
</organism>